<dbReference type="Ensembl" id="ENSSSCT00070020643.1">
    <property type="protein sequence ID" value="ENSSSCP00070017108.1"/>
    <property type="gene ID" value="ENSSSCG00070010643.1"/>
</dbReference>
<evidence type="ECO:0000313" key="2">
    <source>
        <dbReference type="Ensembl" id="ENSSSCP00070017108.1"/>
    </source>
</evidence>
<keyword evidence="1" id="KW-0812">Transmembrane</keyword>
<proteinExistence type="predicted"/>
<reference evidence="2 3" key="1">
    <citation type="submission" date="2017-08" db="EMBL/GenBank/DDBJ databases">
        <title>USMARCv1.0.</title>
        <authorList>
            <person name="Hannum G.I."/>
            <person name="Koren S."/>
            <person name="Schroeder S.G."/>
            <person name="Chin S.C."/>
            <person name="Nonneman D.J."/>
            <person name="Becker S.A."/>
            <person name="Rosen B.D."/>
            <person name="Bickhart D.M."/>
            <person name="Putnam N.H."/>
            <person name="Green R.E."/>
            <person name="Tuggle C.K."/>
            <person name="Liu H."/>
            <person name="Rohrer G.A."/>
            <person name="Warr A."/>
            <person name="Hall R."/>
            <person name="Kim K."/>
            <person name="Hume D.A."/>
            <person name="Talbot R."/>
            <person name="Chow W."/>
            <person name="Howe K."/>
            <person name="Schwartz A.S."/>
            <person name="Watson M."/>
            <person name="Archibald A.L."/>
            <person name="Phillippy A.M."/>
            <person name="Smith T.P.L."/>
        </authorList>
    </citation>
    <scope>NUCLEOTIDE SEQUENCE [LARGE SCALE GENOMIC DNA]</scope>
</reference>
<sequence length="98" mass="10693">LARCCPRTFALAVPSPRNPLPQGTAGLSPSLPLRLASNVSFSVRPSLTPGNKTALLFFFLTIVLFCFVLFEPPDPLFHLTLLAVLMSRHQGQNTPIFS</sequence>
<keyword evidence="1" id="KW-1133">Transmembrane helix</keyword>
<name>A0A4X1TPC8_PIG</name>
<evidence type="ECO:0000313" key="3">
    <source>
        <dbReference type="Proteomes" id="UP000314985"/>
    </source>
</evidence>
<protein>
    <submittedName>
        <fullName evidence="2">Uncharacterized protein</fullName>
    </submittedName>
</protein>
<reference evidence="2" key="2">
    <citation type="submission" date="2025-08" db="UniProtKB">
        <authorList>
            <consortium name="Ensembl"/>
        </authorList>
    </citation>
    <scope>IDENTIFICATION</scope>
</reference>
<dbReference type="Proteomes" id="UP000314985">
    <property type="component" value="Chromosome 13"/>
</dbReference>
<organism evidence="2 3">
    <name type="scientific">Sus scrofa</name>
    <name type="common">Pig</name>
    <dbReference type="NCBI Taxonomy" id="9823"/>
    <lineage>
        <taxon>Eukaryota</taxon>
        <taxon>Metazoa</taxon>
        <taxon>Chordata</taxon>
        <taxon>Craniata</taxon>
        <taxon>Vertebrata</taxon>
        <taxon>Euteleostomi</taxon>
        <taxon>Mammalia</taxon>
        <taxon>Eutheria</taxon>
        <taxon>Laurasiatheria</taxon>
        <taxon>Artiodactyla</taxon>
        <taxon>Suina</taxon>
        <taxon>Suidae</taxon>
        <taxon>Sus</taxon>
    </lineage>
</organism>
<accession>A0A4X1TPC8</accession>
<dbReference type="AlphaFoldDB" id="A0A4X1TPC8"/>
<feature type="transmembrane region" description="Helical" evidence="1">
    <location>
        <begin position="53"/>
        <end position="70"/>
    </location>
</feature>
<keyword evidence="1" id="KW-0472">Membrane</keyword>
<evidence type="ECO:0000256" key="1">
    <source>
        <dbReference type="SAM" id="Phobius"/>
    </source>
</evidence>